<dbReference type="GO" id="GO:0015108">
    <property type="term" value="F:chloride transmembrane transporter activity"/>
    <property type="evidence" value="ECO:0007669"/>
    <property type="project" value="InterPro"/>
</dbReference>
<feature type="transmembrane region" description="Helical" evidence="6">
    <location>
        <begin position="486"/>
        <end position="516"/>
    </location>
</feature>
<sequence>MVNAQDFSSPLIGGELSDFSTDQNSDEENEFDEERDDALQLLLAFGPAFARETRFWKSFVYSGLLGAAMGGMALLFFNGFNKIFESWTEYSDYQEKLEAGTLDVYSGDWWWVGVTTLGGFVIGLIRLYPHFPETFSLFREVRDLHVDPAHAPLVFIVSMLSLGIGASVGPEAAMGNMGGALGTLLGNVRDQSDRRKAISAFAGMAGAMGALFPSPVLAVLLLHELSVTSRPGDPRFNAAVTTPMASFVEGAEDPKFAQHDYMEQNCLAGIAACAGFVVFYGLAEYTWLDPASVGVALYEFSEYQEWHLLAAVGLGIYAGIIGIVILVLLGLFRKVNKRVKERLMNRGASKSFVTVLMPTIGGVILGLISVTWPLTMGDGAAQIPFVIKHGYSGQWPNFNLTEAINDFDSEDDDFTLCTSSDYIKCHNVTPKISVANLVGTLFGKILSMAVCLGFGMVGGNIFPCIYAGTCAGVLVTRLIPSCPFSLAVPCMMSAVPASFAPIPFSLVGLVALVLVIDGKMAAPVFIATFVSFMFNCGFGVVQGVLERPYKDLKGIMTKPRNNNNHSFIGGKAKPTILENSALMDVSEIIFKHEPAEKISDIGS</sequence>
<evidence type="ECO:0000256" key="5">
    <source>
        <dbReference type="SAM" id="MobiDB-lite"/>
    </source>
</evidence>
<evidence type="ECO:0000256" key="4">
    <source>
        <dbReference type="ARBA" id="ARBA00023136"/>
    </source>
</evidence>
<dbReference type="SUPFAM" id="SSF81340">
    <property type="entry name" value="Clc chloride channel"/>
    <property type="match status" value="1"/>
</dbReference>
<feature type="transmembrane region" description="Helical" evidence="6">
    <location>
        <begin position="197"/>
        <end position="222"/>
    </location>
</feature>
<dbReference type="InterPro" id="IPR014743">
    <property type="entry name" value="Cl-channel_core"/>
</dbReference>
<protein>
    <recommendedName>
        <fullName evidence="9">Chloride channel protein</fullName>
    </recommendedName>
</protein>
<dbReference type="GO" id="GO:0016020">
    <property type="term" value="C:membrane"/>
    <property type="evidence" value="ECO:0007669"/>
    <property type="project" value="UniProtKB-SubCell"/>
</dbReference>
<feature type="transmembrane region" description="Helical" evidence="6">
    <location>
        <begin position="352"/>
        <end position="372"/>
    </location>
</feature>
<organism evidence="7 8">
    <name type="scientific">Triparma laevis f. inornata</name>
    <dbReference type="NCBI Taxonomy" id="1714386"/>
    <lineage>
        <taxon>Eukaryota</taxon>
        <taxon>Sar</taxon>
        <taxon>Stramenopiles</taxon>
        <taxon>Ochrophyta</taxon>
        <taxon>Bolidophyceae</taxon>
        <taxon>Parmales</taxon>
        <taxon>Triparmaceae</taxon>
        <taxon>Triparma</taxon>
    </lineage>
</organism>
<evidence type="ECO:0008006" key="9">
    <source>
        <dbReference type="Google" id="ProtNLM"/>
    </source>
</evidence>
<dbReference type="InterPro" id="IPR050368">
    <property type="entry name" value="ClC-type_chloride_channel"/>
</dbReference>
<gene>
    <name evidence="7" type="ORF">TL16_g08380</name>
</gene>
<feature type="region of interest" description="Disordered" evidence="5">
    <location>
        <begin position="1"/>
        <end position="31"/>
    </location>
</feature>
<dbReference type="CDD" id="cd00400">
    <property type="entry name" value="Voltage_gated_ClC"/>
    <property type="match status" value="1"/>
</dbReference>
<dbReference type="AlphaFoldDB" id="A0A9W7B2R5"/>
<evidence type="ECO:0000256" key="3">
    <source>
        <dbReference type="ARBA" id="ARBA00022989"/>
    </source>
</evidence>
<feature type="transmembrane region" description="Helical" evidence="6">
    <location>
        <begin position="109"/>
        <end position="128"/>
    </location>
</feature>
<feature type="transmembrane region" description="Helical" evidence="6">
    <location>
        <begin position="149"/>
        <end position="168"/>
    </location>
</feature>
<evidence type="ECO:0000256" key="2">
    <source>
        <dbReference type="ARBA" id="ARBA00022692"/>
    </source>
</evidence>
<dbReference type="Pfam" id="PF00654">
    <property type="entry name" value="Voltage_CLC"/>
    <property type="match status" value="1"/>
</dbReference>
<dbReference type="PANTHER" id="PTHR43427">
    <property type="entry name" value="CHLORIDE CHANNEL PROTEIN CLC-E"/>
    <property type="match status" value="1"/>
</dbReference>
<comment type="subcellular location">
    <subcellularLocation>
        <location evidence="1">Membrane</location>
        <topology evidence="1">Multi-pass membrane protein</topology>
    </subcellularLocation>
</comment>
<dbReference type="Proteomes" id="UP001162640">
    <property type="component" value="Unassembled WGS sequence"/>
</dbReference>
<keyword evidence="3 6" id="KW-1133">Transmembrane helix</keyword>
<feature type="transmembrane region" description="Helical" evidence="6">
    <location>
        <begin position="59"/>
        <end position="80"/>
    </location>
</feature>
<feature type="transmembrane region" description="Helical" evidence="6">
    <location>
        <begin position="308"/>
        <end position="332"/>
    </location>
</feature>
<feature type="transmembrane region" description="Helical" evidence="6">
    <location>
        <begin position="445"/>
        <end position="474"/>
    </location>
</feature>
<name>A0A9W7B2R5_9STRA</name>
<evidence type="ECO:0000313" key="8">
    <source>
        <dbReference type="Proteomes" id="UP001162640"/>
    </source>
</evidence>
<accession>A0A9W7B2R5</accession>
<dbReference type="Gene3D" id="1.10.3080.10">
    <property type="entry name" value="Clc chloride channel"/>
    <property type="match status" value="1"/>
</dbReference>
<comment type="caution">
    <text evidence="7">The sequence shown here is derived from an EMBL/GenBank/DDBJ whole genome shotgun (WGS) entry which is preliminary data.</text>
</comment>
<evidence type="ECO:0000256" key="1">
    <source>
        <dbReference type="ARBA" id="ARBA00004141"/>
    </source>
</evidence>
<dbReference type="InterPro" id="IPR001807">
    <property type="entry name" value="ClC"/>
</dbReference>
<dbReference type="EMBL" id="BLQM01000275">
    <property type="protein sequence ID" value="GMH80047.1"/>
    <property type="molecule type" value="Genomic_DNA"/>
</dbReference>
<feature type="transmembrane region" description="Helical" evidence="6">
    <location>
        <begin position="522"/>
        <end position="545"/>
    </location>
</feature>
<keyword evidence="4 6" id="KW-0472">Membrane</keyword>
<evidence type="ECO:0000256" key="6">
    <source>
        <dbReference type="SAM" id="Phobius"/>
    </source>
</evidence>
<feature type="transmembrane region" description="Helical" evidence="6">
    <location>
        <begin position="266"/>
        <end position="288"/>
    </location>
</feature>
<reference evidence="8" key="1">
    <citation type="journal article" date="2023" name="Commun. Biol.">
        <title>Genome analysis of Parmales, the sister group of diatoms, reveals the evolutionary specialization of diatoms from phago-mixotrophs to photoautotrophs.</title>
        <authorList>
            <person name="Ban H."/>
            <person name="Sato S."/>
            <person name="Yoshikawa S."/>
            <person name="Yamada K."/>
            <person name="Nakamura Y."/>
            <person name="Ichinomiya M."/>
            <person name="Sato N."/>
            <person name="Blanc-Mathieu R."/>
            <person name="Endo H."/>
            <person name="Kuwata A."/>
            <person name="Ogata H."/>
        </authorList>
    </citation>
    <scope>NUCLEOTIDE SEQUENCE [LARGE SCALE GENOMIC DNA]</scope>
</reference>
<evidence type="ECO:0000313" key="7">
    <source>
        <dbReference type="EMBL" id="GMH80047.1"/>
    </source>
</evidence>
<proteinExistence type="predicted"/>
<keyword evidence="2 6" id="KW-0812">Transmembrane</keyword>